<dbReference type="RefSeq" id="WP_004328964.1">
    <property type="nucleotide sequence ID" value="NZ_JADMQG010000028.1"/>
</dbReference>
<accession>A0A1Y4INT5</accession>
<dbReference type="Pfam" id="PF21957">
    <property type="entry name" value="Zn_ribbon_16"/>
    <property type="match status" value="1"/>
</dbReference>
<name>A0A1Y4INT5_PARDI</name>
<protein>
    <recommendedName>
        <fullName evidence="9">Toprim domain-containing protein</fullName>
    </recommendedName>
</protein>
<dbReference type="InterPro" id="IPR045951">
    <property type="entry name" value="DUF6371"/>
</dbReference>
<evidence type="ECO:0000313" key="5">
    <source>
        <dbReference type="EMBL" id="OUP22007.1"/>
    </source>
</evidence>
<evidence type="ECO:0008006" key="9">
    <source>
        <dbReference type="Google" id="ProtNLM"/>
    </source>
</evidence>
<dbReference type="Proteomes" id="UP000195950">
    <property type="component" value="Unassembled WGS sequence"/>
</dbReference>
<dbReference type="InterPro" id="IPR047731">
    <property type="entry name" value="Zinc_ribbon_put"/>
</dbReference>
<evidence type="ECO:0000259" key="1">
    <source>
        <dbReference type="Pfam" id="PF19898"/>
    </source>
</evidence>
<dbReference type="NCBIfam" id="NF040506">
    <property type="entry name" value="PG0870_Nterm"/>
    <property type="match status" value="1"/>
</dbReference>
<evidence type="ECO:0000313" key="7">
    <source>
        <dbReference type="Proteomes" id="UP000450599"/>
    </source>
</evidence>
<reference evidence="5" key="2">
    <citation type="journal article" date="2018" name="BMC Genomics">
        <title>Whole genome sequencing and function prediction of 133 gut anaerobes isolated from chicken caecum in pure cultures.</title>
        <authorList>
            <person name="Medvecky M."/>
            <person name="Cejkova D."/>
            <person name="Polansky O."/>
            <person name="Karasova D."/>
            <person name="Kubasova T."/>
            <person name="Cizek A."/>
            <person name="Rychlik I."/>
        </authorList>
    </citation>
    <scope>NUCLEOTIDE SEQUENCE</scope>
    <source>
        <strain evidence="5">An199</strain>
    </source>
</reference>
<dbReference type="EMBL" id="WKMX01000011">
    <property type="protein sequence ID" value="MRZ07020.1"/>
    <property type="molecule type" value="Genomic_DNA"/>
</dbReference>
<dbReference type="EMBL" id="WKMW01000004">
    <property type="protein sequence ID" value="MRY83729.1"/>
    <property type="molecule type" value="Genomic_DNA"/>
</dbReference>
<dbReference type="Proteomes" id="UP000471216">
    <property type="component" value="Unassembled WGS sequence"/>
</dbReference>
<organism evidence="5 6">
    <name type="scientific">Parabacteroides distasonis</name>
    <dbReference type="NCBI Taxonomy" id="823"/>
    <lineage>
        <taxon>Bacteria</taxon>
        <taxon>Pseudomonadati</taxon>
        <taxon>Bacteroidota</taxon>
        <taxon>Bacteroidia</taxon>
        <taxon>Bacteroidales</taxon>
        <taxon>Tannerellaceae</taxon>
        <taxon>Parabacteroides</taxon>
    </lineage>
</organism>
<dbReference type="GeneID" id="73803249"/>
<reference evidence="7 8" key="3">
    <citation type="journal article" date="2019" name="Nat. Med.">
        <title>A library of human gut bacterial isolates paired with longitudinal multiomics data enables mechanistic microbiome research.</title>
        <authorList>
            <person name="Poyet M."/>
            <person name="Groussin M."/>
            <person name="Gibbons S.M."/>
            <person name="Avila-Pacheco J."/>
            <person name="Jiang X."/>
            <person name="Kearney S.M."/>
            <person name="Perrotta A.R."/>
            <person name="Berdy B."/>
            <person name="Zhao S."/>
            <person name="Lieberman T.D."/>
            <person name="Swanson P.K."/>
            <person name="Smith M."/>
            <person name="Roesemann S."/>
            <person name="Alexander J.E."/>
            <person name="Rich S.A."/>
            <person name="Livny J."/>
            <person name="Vlamakis H."/>
            <person name="Clish C."/>
            <person name="Bullock K."/>
            <person name="Deik A."/>
            <person name="Scott J."/>
            <person name="Pierce K.A."/>
            <person name="Xavier R.J."/>
            <person name="Alm E.J."/>
        </authorList>
    </citation>
    <scope>NUCLEOTIDE SEQUENCE [LARGE SCALE GENOMIC DNA]</scope>
    <source>
        <strain evidence="4 8">BIOML-A10</strain>
        <strain evidence="3 7">BIOML-A11</strain>
    </source>
</reference>
<evidence type="ECO:0000259" key="2">
    <source>
        <dbReference type="Pfam" id="PF21957"/>
    </source>
</evidence>
<dbReference type="Pfam" id="PF19898">
    <property type="entry name" value="DUF6371"/>
    <property type="match status" value="1"/>
</dbReference>
<evidence type="ECO:0000313" key="4">
    <source>
        <dbReference type="EMBL" id="MRZ07020.1"/>
    </source>
</evidence>
<proteinExistence type="predicted"/>
<evidence type="ECO:0000313" key="6">
    <source>
        <dbReference type="Proteomes" id="UP000195950"/>
    </source>
</evidence>
<feature type="domain" description="Zinc beta-ribbon finger putative" evidence="2">
    <location>
        <begin position="4"/>
        <end position="67"/>
    </location>
</feature>
<dbReference type="Proteomes" id="UP000450599">
    <property type="component" value="Unassembled WGS sequence"/>
</dbReference>
<feature type="domain" description="DUF6371" evidence="1">
    <location>
        <begin position="119"/>
        <end position="273"/>
    </location>
</feature>
<evidence type="ECO:0000313" key="3">
    <source>
        <dbReference type="EMBL" id="MRY83729.1"/>
    </source>
</evidence>
<evidence type="ECO:0000313" key="8">
    <source>
        <dbReference type="Proteomes" id="UP000471216"/>
    </source>
</evidence>
<comment type="caution">
    <text evidence="5">The sequence shown here is derived from an EMBL/GenBank/DDBJ whole genome shotgun (WGS) entry which is preliminary data.</text>
</comment>
<gene>
    <name evidence="5" type="ORF">B5F32_03200</name>
    <name evidence="4" type="ORF">GKD54_12510</name>
    <name evidence="3" type="ORF">GKD58_05570</name>
</gene>
<sequence length="356" mass="40625">MNEYRFHLQKYKPGSKTVCPGCGRKSCFTRYIDEAGEISFPGYVGKCDHIHSCGYHYSPKEYFRDNPSARETSAGHKMNGSAFATVKYVAKQPPTEQEPEISYLPYDWVEQSMRGYDINPLYRYFTKVAGKEEAGRLFHVYKVGTSRMWNGSTVFWQIDVRGNVRAGKIMGYDAVTGHRIKEPFSQVNWVHSVRKVPDFHMKQCLFGEHLLSDTSAAMSAKPVAIVESEKTALVAALFIPDFVWLATGGMHGCFNSEAMQVLKEREVILFPDLKATDEWRQRLSMLETICRRVTCSDLLEKMATDEQRSRGLDIADFLLMEDTPQMILARMIQRNPMLQSFIDTFGLELVDAGKIE</sequence>
<dbReference type="AlphaFoldDB" id="A0A1Y4INT5"/>
<reference evidence="6" key="1">
    <citation type="submission" date="2017-04" db="EMBL/GenBank/DDBJ databases">
        <title>Function of individual gut microbiota members based on whole genome sequencing of pure cultures obtained from chicken caecum.</title>
        <authorList>
            <person name="Medvecky M."/>
            <person name="Cejkova D."/>
            <person name="Polansky O."/>
            <person name="Karasova D."/>
            <person name="Kubasova T."/>
            <person name="Cizek A."/>
            <person name="Rychlik I."/>
        </authorList>
    </citation>
    <scope>NUCLEOTIDE SEQUENCE [LARGE SCALE GENOMIC DNA]</scope>
    <source>
        <strain evidence="6">An199</strain>
    </source>
</reference>
<dbReference type="EMBL" id="NFJX01000002">
    <property type="protein sequence ID" value="OUP22007.1"/>
    <property type="molecule type" value="Genomic_DNA"/>
</dbReference>